<sequence length="79" mass="8860">MSTLKNARIEVVRAWILAKHPAQNELPGELDLIEARLVDSLSFVEFIHVIGEASGKEVDPENIELDNLRTLNAISQAYF</sequence>
<dbReference type="EMBL" id="PIUM01000038">
    <property type="protein sequence ID" value="PKU22089.1"/>
    <property type="molecule type" value="Genomic_DNA"/>
</dbReference>
<name>A0A2N3PNV5_9PROT</name>
<dbReference type="AlphaFoldDB" id="A0A2N3PNV5"/>
<dbReference type="InterPro" id="IPR036736">
    <property type="entry name" value="ACP-like_sf"/>
</dbReference>
<dbReference type="PROSITE" id="PS50075">
    <property type="entry name" value="CARRIER"/>
    <property type="match status" value="1"/>
</dbReference>
<dbReference type="InterPro" id="IPR009081">
    <property type="entry name" value="PP-bd_ACP"/>
</dbReference>
<evidence type="ECO:0000313" key="2">
    <source>
        <dbReference type="EMBL" id="PKU22089.1"/>
    </source>
</evidence>
<dbReference type="SUPFAM" id="SSF47336">
    <property type="entry name" value="ACP-like"/>
    <property type="match status" value="1"/>
</dbReference>
<evidence type="ECO:0000259" key="1">
    <source>
        <dbReference type="PROSITE" id="PS50075"/>
    </source>
</evidence>
<gene>
    <name evidence="2" type="ORF">CWS72_23535</name>
</gene>
<feature type="domain" description="Carrier" evidence="1">
    <location>
        <begin position="3"/>
        <end position="79"/>
    </location>
</feature>
<accession>A0A2N3PNV5</accession>
<evidence type="ECO:0000313" key="3">
    <source>
        <dbReference type="Proteomes" id="UP000233293"/>
    </source>
</evidence>
<reference evidence="3" key="1">
    <citation type="submission" date="2017-12" db="EMBL/GenBank/DDBJ databases">
        <title>Draft genome sequence of Telmatospirillum siberiense 26-4b1T, an acidotolerant peatland alphaproteobacterium potentially involved in sulfur cycling.</title>
        <authorList>
            <person name="Hausmann B."/>
            <person name="Pjevac P."/>
            <person name="Schreck K."/>
            <person name="Herbold C.W."/>
            <person name="Daims H."/>
            <person name="Wagner M."/>
            <person name="Pester M."/>
            <person name="Loy A."/>
        </authorList>
    </citation>
    <scope>NUCLEOTIDE SEQUENCE [LARGE SCALE GENOMIC DNA]</scope>
    <source>
        <strain evidence="3">26-4b1</strain>
    </source>
</reference>
<dbReference type="RefSeq" id="WP_101253093.1">
    <property type="nucleotide sequence ID" value="NZ_PIUM01000038.1"/>
</dbReference>
<dbReference type="Gene3D" id="1.10.1200.10">
    <property type="entry name" value="ACP-like"/>
    <property type="match status" value="1"/>
</dbReference>
<dbReference type="Proteomes" id="UP000233293">
    <property type="component" value="Unassembled WGS sequence"/>
</dbReference>
<proteinExistence type="predicted"/>
<protein>
    <submittedName>
        <fullName evidence="2">Holo</fullName>
    </submittedName>
</protein>
<organism evidence="2 3">
    <name type="scientific">Telmatospirillum siberiense</name>
    <dbReference type="NCBI Taxonomy" id="382514"/>
    <lineage>
        <taxon>Bacteria</taxon>
        <taxon>Pseudomonadati</taxon>
        <taxon>Pseudomonadota</taxon>
        <taxon>Alphaproteobacteria</taxon>
        <taxon>Rhodospirillales</taxon>
        <taxon>Rhodospirillaceae</taxon>
        <taxon>Telmatospirillum</taxon>
    </lineage>
</organism>
<keyword evidence="3" id="KW-1185">Reference proteome</keyword>
<comment type="caution">
    <text evidence="2">The sequence shown here is derived from an EMBL/GenBank/DDBJ whole genome shotgun (WGS) entry which is preliminary data.</text>
</comment>
<dbReference type="OrthoDB" id="3396741at2"/>